<dbReference type="Proteomes" id="UP001055804">
    <property type="component" value="Unassembled WGS sequence"/>
</dbReference>
<sequence length="562" mass="59521">MSTTAARPDLDPITVEVIRNKLDGIANEMELTLVRSAFSTIVKEGLDASASIFTLNGETLAQAIAIPIHLVTLLPMVRHLLEKYPVASMKEGDAFVMNDPYLGGTHLPDIAVMMPVFHQGQPIAISATMTHHQDVGGMAPGSTPTNATEIFQEGLRIPLLKLMDQGVLNPTFMAMLKRNVRIPEIVTGDLMAEISACSIGARRLKELGEIYGGNFLISVFDELLDRSEKMTQAALRRIPNGSYTYTDYLDNDGVDLDRLVPITVTVNIDDNGIEFDFTGSSPQVRGPFNCVPSGSLAASCFAVRAVTDPDQSIPNNGGCFRPLSLKLPPGSIVNPNEPAPVGCRTSTIKRITSVVLGALREAVPDRVPADPGGEEVILHFGGRRADGRGFVTSQILIGGSGASAGKDGVDVIETDATNCMNIPAEALELEAPIRVHRASLAPDSGGPGERRGGLGAWLEYEMLEGEITITYRGERHFCQAAGAAGGQPGGFASAEIRRKDGSVHSIPSKEVARMTAGERLIIKTAGGGGYGTPGARPKTEVQADIENGKVTAKAAESIYGAG</sequence>
<protein>
    <submittedName>
        <fullName evidence="2">Hydantoinase B/oxoprolinase family protein</fullName>
    </submittedName>
</protein>
<evidence type="ECO:0000259" key="1">
    <source>
        <dbReference type="Pfam" id="PF02538"/>
    </source>
</evidence>
<dbReference type="PANTHER" id="PTHR11365">
    <property type="entry name" value="5-OXOPROLINASE RELATED"/>
    <property type="match status" value="1"/>
</dbReference>
<dbReference type="EMBL" id="JAMZFT010000002">
    <property type="protein sequence ID" value="MCP1337100.1"/>
    <property type="molecule type" value="Genomic_DNA"/>
</dbReference>
<evidence type="ECO:0000313" key="3">
    <source>
        <dbReference type="Proteomes" id="UP001055804"/>
    </source>
</evidence>
<dbReference type="GO" id="GO:0006749">
    <property type="term" value="P:glutathione metabolic process"/>
    <property type="evidence" value="ECO:0007669"/>
    <property type="project" value="TreeGrafter"/>
</dbReference>
<dbReference type="Pfam" id="PF02538">
    <property type="entry name" value="Hydantoinase_B"/>
    <property type="match status" value="1"/>
</dbReference>
<dbReference type="InterPro" id="IPR045079">
    <property type="entry name" value="Oxoprolinase-like"/>
</dbReference>
<name>A0A9J6PAJ3_9PROT</name>
<comment type="caution">
    <text evidence="2">The sequence shown here is derived from an EMBL/GenBank/DDBJ whole genome shotgun (WGS) entry which is preliminary data.</text>
</comment>
<keyword evidence="3" id="KW-1185">Reference proteome</keyword>
<gene>
    <name evidence="2" type="ORF">NJQ99_11810</name>
</gene>
<dbReference type="InterPro" id="IPR003692">
    <property type="entry name" value="Hydantoinase_B"/>
</dbReference>
<dbReference type="PANTHER" id="PTHR11365:SF23">
    <property type="entry name" value="HYPOTHETICAL 5-OXOPROLINASE (EUROFUNG)-RELATED"/>
    <property type="match status" value="1"/>
</dbReference>
<feature type="domain" description="Hydantoinase B/oxoprolinase" evidence="1">
    <location>
        <begin position="11"/>
        <end position="533"/>
    </location>
</feature>
<dbReference type="GO" id="GO:0005829">
    <property type="term" value="C:cytosol"/>
    <property type="evidence" value="ECO:0007669"/>
    <property type="project" value="TreeGrafter"/>
</dbReference>
<dbReference type="RefSeq" id="WP_269333034.1">
    <property type="nucleotide sequence ID" value="NZ_JAMZFT010000002.1"/>
</dbReference>
<evidence type="ECO:0000313" key="2">
    <source>
        <dbReference type="EMBL" id="MCP1337100.1"/>
    </source>
</evidence>
<reference evidence="2" key="1">
    <citation type="submission" date="2022-06" db="EMBL/GenBank/DDBJ databases">
        <title>Isolation and Genomics of Futiania mangrovii gen. nov., sp. nov., a Rare and Metabolically-versatile member in the Class Alphaproteobacteria.</title>
        <authorList>
            <person name="Liu L."/>
            <person name="Huang W.-C."/>
            <person name="Pan J."/>
            <person name="Li J."/>
            <person name="Huang Y."/>
            <person name="Du H."/>
            <person name="Liu Y."/>
            <person name="Li M."/>
        </authorList>
    </citation>
    <scope>NUCLEOTIDE SEQUENCE</scope>
    <source>
        <strain evidence="2">FT118</strain>
    </source>
</reference>
<proteinExistence type="predicted"/>
<dbReference type="GO" id="GO:0017168">
    <property type="term" value="F:5-oxoprolinase (ATP-hydrolyzing) activity"/>
    <property type="evidence" value="ECO:0007669"/>
    <property type="project" value="TreeGrafter"/>
</dbReference>
<organism evidence="2 3">
    <name type="scientific">Futiania mangrovi</name>
    <dbReference type="NCBI Taxonomy" id="2959716"/>
    <lineage>
        <taxon>Bacteria</taxon>
        <taxon>Pseudomonadati</taxon>
        <taxon>Pseudomonadota</taxon>
        <taxon>Alphaproteobacteria</taxon>
        <taxon>Futianiales</taxon>
        <taxon>Futianiaceae</taxon>
        <taxon>Futiania</taxon>
    </lineage>
</organism>
<dbReference type="AlphaFoldDB" id="A0A9J6PAJ3"/>
<accession>A0A9J6PAJ3</accession>